<accession>A0ABW3HHB0</accession>
<dbReference type="InterPro" id="IPR008869">
    <property type="entry name" value="MlaC/ttg2D"/>
</dbReference>
<feature type="chain" id="PRO_5047344095" evidence="1">
    <location>
        <begin position="25"/>
        <end position="211"/>
    </location>
</feature>
<keyword evidence="3" id="KW-1185">Reference proteome</keyword>
<feature type="signal peptide" evidence="1">
    <location>
        <begin position="1"/>
        <end position="24"/>
    </location>
</feature>
<evidence type="ECO:0000313" key="3">
    <source>
        <dbReference type="Proteomes" id="UP001597044"/>
    </source>
</evidence>
<name>A0ABW3HHB0_9GAMM</name>
<reference evidence="3" key="1">
    <citation type="journal article" date="2019" name="Int. J. Syst. Evol. Microbiol.">
        <title>The Global Catalogue of Microorganisms (GCM) 10K type strain sequencing project: providing services to taxonomists for standard genome sequencing and annotation.</title>
        <authorList>
            <consortium name="The Broad Institute Genomics Platform"/>
            <consortium name="The Broad Institute Genome Sequencing Center for Infectious Disease"/>
            <person name="Wu L."/>
            <person name="Ma J."/>
        </authorList>
    </citation>
    <scope>NUCLEOTIDE SEQUENCE [LARGE SCALE GENOMIC DNA]</scope>
    <source>
        <strain evidence="3">CCUG 63419</strain>
    </source>
</reference>
<keyword evidence="1" id="KW-0732">Signal</keyword>
<evidence type="ECO:0000256" key="1">
    <source>
        <dbReference type="SAM" id="SignalP"/>
    </source>
</evidence>
<dbReference type="PANTHER" id="PTHR36573">
    <property type="entry name" value="INTERMEMBRANE PHOSPHOLIPID TRANSPORT SYSTEM BINDING PROTEIN MLAC"/>
    <property type="match status" value="1"/>
</dbReference>
<dbReference type="PIRSF" id="PIRSF004649">
    <property type="entry name" value="MlaC"/>
    <property type="match status" value="1"/>
</dbReference>
<dbReference type="EMBL" id="JBHTIT010000001">
    <property type="protein sequence ID" value="MFD0950170.1"/>
    <property type="molecule type" value="Genomic_DNA"/>
</dbReference>
<gene>
    <name evidence="2" type="ORF">ACFQ0F_07185</name>
</gene>
<sequence length="211" mass="23085">MSRFLTWSVLVPVLALASPAVVQAAVETNPQVVVQTAITQLTARIDKDRAALRKSPTALNAVIEENITPFVDVPGIARGVMGQYFRQASDAQRDQFATIFKQSMVRTYANGLTSYDNQKVTVKPYKPGDDANRAQVEVEVALENGTVVPIIFQMIRAGDGRWMTRNLIVNGLNLGLTFRKRFAEVVEQSAGNLDKAIAGWSPAPIEVVKAK</sequence>
<proteinExistence type="predicted"/>
<organism evidence="2 3">
    <name type="scientific">Paraperlucidibaca wandonensis</name>
    <dbReference type="NCBI Taxonomy" id="1268273"/>
    <lineage>
        <taxon>Bacteria</taxon>
        <taxon>Pseudomonadati</taxon>
        <taxon>Pseudomonadota</taxon>
        <taxon>Gammaproteobacteria</taxon>
        <taxon>Moraxellales</taxon>
        <taxon>Moraxellaceae</taxon>
        <taxon>Paraperlucidibaca</taxon>
    </lineage>
</organism>
<dbReference type="Gene3D" id="3.10.450.710">
    <property type="entry name" value="Tgt2/MlaC"/>
    <property type="match status" value="1"/>
</dbReference>
<protein>
    <submittedName>
        <fullName evidence="2">Phospholipid-binding protein MlaC</fullName>
    </submittedName>
</protein>
<dbReference type="Pfam" id="PF05494">
    <property type="entry name" value="MlaC"/>
    <property type="match status" value="1"/>
</dbReference>
<dbReference type="Proteomes" id="UP001597044">
    <property type="component" value="Unassembled WGS sequence"/>
</dbReference>
<dbReference type="RefSeq" id="WP_379070634.1">
    <property type="nucleotide sequence ID" value="NZ_JBHTIT010000001.1"/>
</dbReference>
<comment type="caution">
    <text evidence="2">The sequence shown here is derived from an EMBL/GenBank/DDBJ whole genome shotgun (WGS) entry which is preliminary data.</text>
</comment>
<dbReference type="PANTHER" id="PTHR36573:SF1">
    <property type="entry name" value="INTERMEMBRANE PHOSPHOLIPID TRANSPORT SYSTEM BINDING PROTEIN MLAC"/>
    <property type="match status" value="1"/>
</dbReference>
<dbReference type="InterPro" id="IPR042245">
    <property type="entry name" value="Tgt2/MlaC_sf"/>
</dbReference>
<evidence type="ECO:0000313" key="2">
    <source>
        <dbReference type="EMBL" id="MFD0950170.1"/>
    </source>
</evidence>